<keyword evidence="4" id="KW-1185">Reference proteome</keyword>
<protein>
    <submittedName>
        <fullName evidence="3">DUF4331 domain-containing protein</fullName>
    </submittedName>
</protein>
<reference evidence="3 4" key="1">
    <citation type="submission" date="2019-08" db="EMBL/GenBank/DDBJ databases">
        <title>Parahaliea maris sp. nov., isolated from the surface seawater.</title>
        <authorList>
            <person name="Liu Y."/>
        </authorList>
    </citation>
    <scope>NUCLEOTIDE SEQUENCE [LARGE SCALE GENOMIC DNA]</scope>
    <source>
        <strain evidence="3 4">S2-26</strain>
    </source>
</reference>
<gene>
    <name evidence="3" type="ORF">FVW59_13905</name>
</gene>
<feature type="compositionally biased region" description="Gly residues" evidence="1">
    <location>
        <begin position="32"/>
        <end position="41"/>
    </location>
</feature>
<organism evidence="3 4">
    <name type="scientific">Parahaliea aestuarii</name>
    <dbReference type="NCBI Taxonomy" id="1852021"/>
    <lineage>
        <taxon>Bacteria</taxon>
        <taxon>Pseudomonadati</taxon>
        <taxon>Pseudomonadota</taxon>
        <taxon>Gammaproteobacteria</taxon>
        <taxon>Cellvibrionales</taxon>
        <taxon>Halieaceae</taxon>
        <taxon>Parahaliea</taxon>
    </lineage>
</organism>
<name>A0A5C8ZPL6_9GAMM</name>
<dbReference type="RefSeq" id="WP_148064959.1">
    <property type="nucleotide sequence ID" value="NZ_VRYZ01000006.1"/>
</dbReference>
<feature type="region of interest" description="Disordered" evidence="1">
    <location>
        <begin position="73"/>
        <end position="100"/>
    </location>
</feature>
<sequence length="234" mass="24066">MKQSITYLLATVLGATLLGACSDSSDSDDDNGGGNGGGGGTPTVEIRSNPPSDYARVDRMGQPAVATALLRGGGQPIRDSVPINNNADNERDSLNQGDPSGDADFAGAFVDTLIFVNNALADDLDSLGLSRCATGAPGEIDSADDINACLGVAAPVVIPDVVTLDISSPSSWPNGRHPDDPVVDRVLAAVLLDLSVHPLDLFADLPLNPPGNDARPDDVSPANFPYLRDPIAMP</sequence>
<dbReference type="PROSITE" id="PS51257">
    <property type="entry name" value="PROKAR_LIPOPROTEIN"/>
    <property type="match status" value="1"/>
</dbReference>
<evidence type="ECO:0000256" key="2">
    <source>
        <dbReference type="SAM" id="SignalP"/>
    </source>
</evidence>
<dbReference type="OrthoDB" id="525451at2"/>
<comment type="caution">
    <text evidence="3">The sequence shown here is derived from an EMBL/GenBank/DDBJ whole genome shotgun (WGS) entry which is preliminary data.</text>
</comment>
<dbReference type="EMBL" id="VRYZ01000006">
    <property type="protein sequence ID" value="TXS90433.1"/>
    <property type="molecule type" value="Genomic_DNA"/>
</dbReference>
<dbReference type="Proteomes" id="UP000321933">
    <property type="component" value="Unassembled WGS sequence"/>
</dbReference>
<evidence type="ECO:0000313" key="4">
    <source>
        <dbReference type="Proteomes" id="UP000321933"/>
    </source>
</evidence>
<keyword evidence="2" id="KW-0732">Signal</keyword>
<feature type="signal peptide" evidence="2">
    <location>
        <begin position="1"/>
        <end position="20"/>
    </location>
</feature>
<evidence type="ECO:0000313" key="3">
    <source>
        <dbReference type="EMBL" id="TXS90433.1"/>
    </source>
</evidence>
<accession>A0A5C8ZPL6</accession>
<dbReference type="AlphaFoldDB" id="A0A5C8ZPL6"/>
<evidence type="ECO:0000256" key="1">
    <source>
        <dbReference type="SAM" id="MobiDB-lite"/>
    </source>
</evidence>
<feature type="chain" id="PRO_5023119339" evidence="2">
    <location>
        <begin position="21"/>
        <end position="234"/>
    </location>
</feature>
<proteinExistence type="predicted"/>
<feature type="region of interest" description="Disordered" evidence="1">
    <location>
        <begin position="23"/>
        <end position="50"/>
    </location>
</feature>